<sequence>MKMYLHKIIEMIMNNLLLVIFIMMPMIAALINGIAITLNDFLVSIFLIPFAYSAHVILKTASK</sequence>
<protein>
    <submittedName>
        <fullName evidence="2">Uncharacterized protein</fullName>
    </submittedName>
</protein>
<keyword evidence="1" id="KW-0812">Transmembrane</keyword>
<comment type="caution">
    <text evidence="2">The sequence shown here is derived from an EMBL/GenBank/DDBJ whole genome shotgun (WGS) entry which is preliminary data.</text>
</comment>
<gene>
    <name evidence="2" type="ORF">N5E88_18630</name>
</gene>
<feature type="transmembrane region" description="Helical" evidence="1">
    <location>
        <begin position="12"/>
        <end position="35"/>
    </location>
</feature>
<keyword evidence="1" id="KW-0472">Membrane</keyword>
<evidence type="ECO:0000313" key="3">
    <source>
        <dbReference type="Proteomes" id="UP001161707"/>
    </source>
</evidence>
<accession>A0AA42R0C9</accession>
<evidence type="ECO:0000256" key="1">
    <source>
        <dbReference type="SAM" id="Phobius"/>
    </source>
</evidence>
<dbReference type="AlphaFoldDB" id="A0AA42R0C9"/>
<proteinExistence type="predicted"/>
<reference evidence="2" key="1">
    <citation type="submission" date="2022-09" db="EMBL/GenBank/DDBJ databases">
        <title>Intensive care unit water sources are persistently colonized with multi-drug resistant bacteria and are the site of extensive horizontal gene transfer of antibiotic resistance genes.</title>
        <authorList>
            <person name="Diorio-Toth L."/>
        </authorList>
    </citation>
    <scope>NUCLEOTIDE SEQUENCE</scope>
    <source>
        <strain evidence="2">GD03711</strain>
    </source>
</reference>
<evidence type="ECO:0000313" key="2">
    <source>
        <dbReference type="EMBL" id="MDH1481486.1"/>
    </source>
</evidence>
<dbReference type="RefSeq" id="WP_279913557.1">
    <property type="nucleotide sequence ID" value="NZ_JAOCIY010000060.1"/>
</dbReference>
<feature type="transmembrane region" description="Helical" evidence="1">
    <location>
        <begin position="41"/>
        <end position="58"/>
    </location>
</feature>
<keyword evidence="1" id="KW-1133">Transmembrane helix</keyword>
<dbReference type="Proteomes" id="UP001161707">
    <property type="component" value="Unassembled WGS sequence"/>
</dbReference>
<dbReference type="EMBL" id="JAOCIY010000060">
    <property type="protein sequence ID" value="MDH1481486.1"/>
    <property type="molecule type" value="Genomic_DNA"/>
</dbReference>
<name>A0AA42R0C9_ENTCL</name>
<organism evidence="2 3">
    <name type="scientific">Enterobacter cloacae</name>
    <dbReference type="NCBI Taxonomy" id="550"/>
    <lineage>
        <taxon>Bacteria</taxon>
        <taxon>Pseudomonadati</taxon>
        <taxon>Pseudomonadota</taxon>
        <taxon>Gammaproteobacteria</taxon>
        <taxon>Enterobacterales</taxon>
        <taxon>Enterobacteriaceae</taxon>
        <taxon>Enterobacter</taxon>
        <taxon>Enterobacter cloacae complex</taxon>
    </lineage>
</organism>